<sequence>MQQLQRRYSELSLAVEEGQAELLRGHETFVRVRRRLADERGEGAALWDSGIPPSSSFAAAPRVRETLEEIERFSQADRFETTGASFMGWTDKRKGDRELQTPQFGFTRRFPLEEAGELLAKTWDVFSSGPKMAEMSFDRSVRTRFQVLQKFDSHLIIVRRDHKIPSMPMRFGAVQMTFRLQTPTGYSMCSRTIPAPEIQQAMEPHEYFYLSLL</sequence>
<dbReference type="OrthoDB" id="162059at2759"/>
<gene>
    <name evidence="1" type="ORF">Pfra01_002203300</name>
</gene>
<dbReference type="Proteomes" id="UP001165121">
    <property type="component" value="Unassembled WGS sequence"/>
</dbReference>
<proteinExistence type="predicted"/>
<name>A0A9W6Y6J6_9STRA</name>
<evidence type="ECO:0000313" key="1">
    <source>
        <dbReference type="EMBL" id="GMF53345.1"/>
    </source>
</evidence>
<dbReference type="EMBL" id="BSXT01003264">
    <property type="protein sequence ID" value="GMF53345.1"/>
    <property type="molecule type" value="Genomic_DNA"/>
</dbReference>
<accession>A0A9W6Y6J6</accession>
<dbReference type="AlphaFoldDB" id="A0A9W6Y6J6"/>
<keyword evidence="2" id="KW-1185">Reference proteome</keyword>
<reference evidence="1" key="1">
    <citation type="submission" date="2023-04" db="EMBL/GenBank/DDBJ databases">
        <title>Phytophthora fragariaefolia NBRC 109709.</title>
        <authorList>
            <person name="Ichikawa N."/>
            <person name="Sato H."/>
            <person name="Tonouchi N."/>
        </authorList>
    </citation>
    <scope>NUCLEOTIDE SEQUENCE</scope>
    <source>
        <strain evidence="1">NBRC 109709</strain>
    </source>
</reference>
<comment type="caution">
    <text evidence="1">The sequence shown here is derived from an EMBL/GenBank/DDBJ whole genome shotgun (WGS) entry which is preliminary data.</text>
</comment>
<evidence type="ECO:0000313" key="2">
    <source>
        <dbReference type="Proteomes" id="UP001165121"/>
    </source>
</evidence>
<protein>
    <submittedName>
        <fullName evidence="1">Unnamed protein product</fullName>
    </submittedName>
</protein>
<organism evidence="1 2">
    <name type="scientific">Phytophthora fragariaefolia</name>
    <dbReference type="NCBI Taxonomy" id="1490495"/>
    <lineage>
        <taxon>Eukaryota</taxon>
        <taxon>Sar</taxon>
        <taxon>Stramenopiles</taxon>
        <taxon>Oomycota</taxon>
        <taxon>Peronosporomycetes</taxon>
        <taxon>Peronosporales</taxon>
        <taxon>Peronosporaceae</taxon>
        <taxon>Phytophthora</taxon>
    </lineage>
</organism>